<protein>
    <submittedName>
        <fullName evidence="4">Acireductone synthase</fullName>
        <ecNumber evidence="4">3.1.3.77</ecNumber>
    </submittedName>
</protein>
<dbReference type="InterPro" id="IPR023943">
    <property type="entry name" value="Enolase-ppase_E1"/>
</dbReference>
<dbReference type="InterPro" id="IPR023214">
    <property type="entry name" value="HAD_sf"/>
</dbReference>
<accession>A0ABS0D9G4</accession>
<dbReference type="PANTHER" id="PTHR20371:SF1">
    <property type="entry name" value="ENOLASE-PHOSPHATASE E1"/>
    <property type="match status" value="1"/>
</dbReference>
<evidence type="ECO:0000256" key="1">
    <source>
        <dbReference type="ARBA" id="ARBA00022605"/>
    </source>
</evidence>
<dbReference type="RefSeq" id="WP_195001744.1">
    <property type="nucleotide sequence ID" value="NZ_JADLQN010000001.1"/>
</dbReference>
<sequence>MTGPSVVVLDIEGTTSPTSSVREDLYGYTRTRLPGWLAEHADSAAAPILAQTRELAGRPEAGTDEVAEILRDWLGSDVKAEPLKSAQGLICHEGFVTGALHGEFFPEVPAILRYWHAAGLRLAVYSSGSVRNQRDWFAYARGGELGSLIDEHFDLSSAGAKRDASSYQRIAAALGVAAEQILFLSDHPDELDAAVAAGWSAIGVHRPGEPHRPRPPHRWIASFTELDEFP</sequence>
<reference evidence="4 5" key="1">
    <citation type="submission" date="2020-10" db="EMBL/GenBank/DDBJ databases">
        <title>Identification of Nocardia species via Next-generation sequencing and recognition of intraspecies genetic diversity.</title>
        <authorList>
            <person name="Li P."/>
            <person name="Li P."/>
            <person name="Lu B."/>
        </authorList>
    </citation>
    <scope>NUCLEOTIDE SEQUENCE [LARGE SCALE GENOMIC DNA]</scope>
    <source>
        <strain evidence="4 5">BJ06-0143</strain>
    </source>
</reference>
<gene>
    <name evidence="4" type="primary">mtnC</name>
    <name evidence="4" type="ORF">IU449_11175</name>
</gene>
<dbReference type="SUPFAM" id="SSF56784">
    <property type="entry name" value="HAD-like"/>
    <property type="match status" value="1"/>
</dbReference>
<dbReference type="Pfam" id="PF00702">
    <property type="entry name" value="Hydrolase"/>
    <property type="match status" value="1"/>
</dbReference>
<dbReference type="GO" id="GO:0043874">
    <property type="term" value="F:acireductone synthase activity"/>
    <property type="evidence" value="ECO:0007669"/>
    <property type="project" value="UniProtKB-EC"/>
</dbReference>
<dbReference type="EC" id="3.1.3.77" evidence="4"/>
<dbReference type="SFLD" id="SFLDG01133">
    <property type="entry name" value="C1.5.4:_Enolase-phosphatase_Li"/>
    <property type="match status" value="1"/>
</dbReference>
<dbReference type="PANTHER" id="PTHR20371">
    <property type="entry name" value="ENOLASE-PHOSPHATASE E1"/>
    <property type="match status" value="1"/>
</dbReference>
<dbReference type="SFLD" id="SFLDS00003">
    <property type="entry name" value="Haloacid_Dehalogenase"/>
    <property type="match status" value="1"/>
</dbReference>
<keyword evidence="2 4" id="KW-0378">Hydrolase</keyword>
<keyword evidence="3" id="KW-0486">Methionine biosynthesis</keyword>
<dbReference type="Gene3D" id="1.10.720.60">
    <property type="match status" value="1"/>
</dbReference>
<dbReference type="PRINTS" id="PR00413">
    <property type="entry name" value="HADHALOGNASE"/>
</dbReference>
<name>A0ABS0D9G4_9NOCA</name>
<dbReference type="NCBIfam" id="TIGR01691">
    <property type="entry name" value="enolase-ppase"/>
    <property type="match status" value="1"/>
</dbReference>
<organism evidence="4 5">
    <name type="scientific">Nocardia higoensis</name>
    <dbReference type="NCBI Taxonomy" id="228599"/>
    <lineage>
        <taxon>Bacteria</taxon>
        <taxon>Bacillati</taxon>
        <taxon>Actinomycetota</taxon>
        <taxon>Actinomycetes</taxon>
        <taxon>Mycobacteriales</taxon>
        <taxon>Nocardiaceae</taxon>
        <taxon>Nocardia</taxon>
    </lineage>
</organism>
<proteinExistence type="predicted"/>
<keyword evidence="5" id="KW-1185">Reference proteome</keyword>
<keyword evidence="1" id="KW-0028">Amino-acid biosynthesis</keyword>
<dbReference type="CDD" id="cd01629">
    <property type="entry name" value="HAD_EP"/>
    <property type="match status" value="1"/>
</dbReference>
<dbReference type="SFLD" id="SFLDG01129">
    <property type="entry name" value="C1.5:_HAD__Beta-PGM__Phosphata"/>
    <property type="match status" value="1"/>
</dbReference>
<evidence type="ECO:0000313" key="4">
    <source>
        <dbReference type="EMBL" id="MBF6355095.1"/>
    </source>
</evidence>
<dbReference type="Gene3D" id="3.40.50.1000">
    <property type="entry name" value="HAD superfamily/HAD-like"/>
    <property type="match status" value="1"/>
</dbReference>
<evidence type="ECO:0000256" key="2">
    <source>
        <dbReference type="ARBA" id="ARBA00022801"/>
    </source>
</evidence>
<dbReference type="EMBL" id="JADLQN010000001">
    <property type="protein sequence ID" value="MBF6355095.1"/>
    <property type="molecule type" value="Genomic_DNA"/>
</dbReference>
<dbReference type="InterPro" id="IPR006439">
    <property type="entry name" value="HAD-SF_hydro_IA"/>
</dbReference>
<evidence type="ECO:0000313" key="5">
    <source>
        <dbReference type="Proteomes" id="UP000707731"/>
    </source>
</evidence>
<comment type="caution">
    <text evidence="4">The sequence shown here is derived from an EMBL/GenBank/DDBJ whole genome shotgun (WGS) entry which is preliminary data.</text>
</comment>
<dbReference type="InterPro" id="IPR036412">
    <property type="entry name" value="HAD-like_sf"/>
</dbReference>
<evidence type="ECO:0000256" key="3">
    <source>
        <dbReference type="ARBA" id="ARBA00023167"/>
    </source>
</evidence>
<dbReference type="Proteomes" id="UP000707731">
    <property type="component" value="Unassembled WGS sequence"/>
</dbReference>